<name>A0ABN3Y5Y8_9ENTE</name>
<dbReference type="Proteomes" id="UP001501577">
    <property type="component" value="Unassembled WGS sequence"/>
</dbReference>
<dbReference type="Gene3D" id="3.40.1400.10">
    <property type="entry name" value="Sugar-phosphate isomerase, RpiB/LacA/LacB"/>
    <property type="match status" value="1"/>
</dbReference>
<gene>
    <name evidence="4" type="primary">rpiB_2</name>
    <name evidence="4" type="ORF">GCM10019998_15450</name>
</gene>
<evidence type="ECO:0000256" key="3">
    <source>
        <dbReference type="ARBA" id="ARBA00023235"/>
    </source>
</evidence>
<evidence type="ECO:0000313" key="4">
    <source>
        <dbReference type="EMBL" id="GAA3020044.1"/>
    </source>
</evidence>
<keyword evidence="5" id="KW-1185">Reference proteome</keyword>
<sequence>MKLALGSDHVGWELKQEINEYLQSLGHEIVDFGAYSSERTNYPTYGKKVAEEVAAGHFDGGVLICGTGVGISISANKVKGIRAVVCSEPYTAKLSKQHNNTNIVAFGSRVVGIDLAKMIVKEWLEASYEGGRHTKRVQMISEIETNE</sequence>
<keyword evidence="2" id="KW-0423">Lactose metabolism</keyword>
<dbReference type="NCBIfam" id="NF004051">
    <property type="entry name" value="PRK05571.1"/>
    <property type="match status" value="1"/>
</dbReference>
<dbReference type="PANTHER" id="PTHR43732:SF1">
    <property type="entry name" value="RIBOSE 5-PHOSPHATE ISOMERASE"/>
    <property type="match status" value="1"/>
</dbReference>
<dbReference type="NCBIfam" id="TIGR00689">
    <property type="entry name" value="rpiB_lacA_lacB"/>
    <property type="match status" value="1"/>
</dbReference>
<dbReference type="SUPFAM" id="SSF89623">
    <property type="entry name" value="Ribose/Galactose isomerase RpiB/AlsB"/>
    <property type="match status" value="1"/>
</dbReference>
<evidence type="ECO:0000313" key="5">
    <source>
        <dbReference type="Proteomes" id="UP001501577"/>
    </source>
</evidence>
<evidence type="ECO:0000256" key="1">
    <source>
        <dbReference type="ARBA" id="ARBA00008754"/>
    </source>
</evidence>
<accession>A0ABN3Y5Y8</accession>
<keyword evidence="3 4" id="KW-0413">Isomerase</keyword>
<dbReference type="InterPro" id="IPR003500">
    <property type="entry name" value="RpiB_LacA_LacB"/>
</dbReference>
<comment type="caution">
    <text evidence="4">The sequence shown here is derived from an EMBL/GenBank/DDBJ whole genome shotgun (WGS) entry which is preliminary data.</text>
</comment>
<dbReference type="NCBIfam" id="TIGR01120">
    <property type="entry name" value="rpiB"/>
    <property type="match status" value="1"/>
</dbReference>
<comment type="similarity">
    <text evidence="1">Belongs to the LacAB/RpiB family.</text>
</comment>
<dbReference type="InterPro" id="IPR036569">
    <property type="entry name" value="RpiB_LacA_LacB_sf"/>
</dbReference>
<dbReference type="PIRSF" id="PIRSF005384">
    <property type="entry name" value="RpiB_LacA_B"/>
    <property type="match status" value="1"/>
</dbReference>
<dbReference type="EMBL" id="BAAAXQ010000053">
    <property type="protein sequence ID" value="GAA3020044.1"/>
    <property type="molecule type" value="Genomic_DNA"/>
</dbReference>
<proteinExistence type="inferred from homology"/>
<dbReference type="RefSeq" id="WP_068710143.1">
    <property type="nucleotide sequence ID" value="NZ_BAAAXQ010000053.1"/>
</dbReference>
<reference evidence="4 5" key="1">
    <citation type="journal article" date="2019" name="Int. J. Syst. Evol. Microbiol.">
        <title>The Global Catalogue of Microorganisms (GCM) 10K type strain sequencing project: providing services to taxonomists for standard genome sequencing and annotation.</title>
        <authorList>
            <consortium name="The Broad Institute Genomics Platform"/>
            <consortium name="The Broad Institute Genome Sequencing Center for Infectious Disease"/>
            <person name="Wu L."/>
            <person name="Ma J."/>
        </authorList>
    </citation>
    <scope>NUCLEOTIDE SEQUENCE [LARGE SCALE GENOMIC DNA]</scope>
    <source>
        <strain evidence="4 5">JCM 8736</strain>
    </source>
</reference>
<dbReference type="GO" id="GO:0016853">
    <property type="term" value="F:isomerase activity"/>
    <property type="evidence" value="ECO:0007669"/>
    <property type="project" value="UniProtKB-KW"/>
</dbReference>
<dbReference type="PANTHER" id="PTHR43732">
    <property type="entry name" value="RIBOSE 5-PHOSPHATE ISOMERASE-RELATED"/>
    <property type="match status" value="1"/>
</dbReference>
<dbReference type="Pfam" id="PF02502">
    <property type="entry name" value="LacAB_rpiB"/>
    <property type="match status" value="1"/>
</dbReference>
<dbReference type="InterPro" id="IPR051812">
    <property type="entry name" value="SPI_LacAB/RpiB"/>
</dbReference>
<dbReference type="InterPro" id="IPR004785">
    <property type="entry name" value="RpiB"/>
</dbReference>
<evidence type="ECO:0000256" key="2">
    <source>
        <dbReference type="ARBA" id="ARBA00022736"/>
    </source>
</evidence>
<organism evidence="4 5">
    <name type="scientific">Tetragenococcus solitarius</name>
    <dbReference type="NCBI Taxonomy" id="71453"/>
    <lineage>
        <taxon>Bacteria</taxon>
        <taxon>Bacillati</taxon>
        <taxon>Bacillota</taxon>
        <taxon>Bacilli</taxon>
        <taxon>Lactobacillales</taxon>
        <taxon>Enterococcaceae</taxon>
        <taxon>Tetragenococcus</taxon>
    </lineage>
</organism>
<protein>
    <submittedName>
        <fullName evidence="4">Ribose 5-phosphate isomerase B</fullName>
    </submittedName>
</protein>